<dbReference type="AlphaFoldDB" id="A0A0E9UQE7"/>
<name>A0A0E9UQE7_ANGAN</name>
<dbReference type="EMBL" id="GBXM01041389">
    <property type="protein sequence ID" value="JAH67188.1"/>
    <property type="molecule type" value="Transcribed_RNA"/>
</dbReference>
<sequence length="34" mass="4050">MHQENEDRPVKRAFNQIMPPQCIFDSDRSMTVDL</sequence>
<reference evidence="1" key="2">
    <citation type="journal article" date="2015" name="Fish Shellfish Immunol.">
        <title>Early steps in the European eel (Anguilla anguilla)-Vibrio vulnificus interaction in the gills: Role of the RtxA13 toxin.</title>
        <authorList>
            <person name="Callol A."/>
            <person name="Pajuelo D."/>
            <person name="Ebbesson L."/>
            <person name="Teles M."/>
            <person name="MacKenzie S."/>
            <person name="Amaro C."/>
        </authorList>
    </citation>
    <scope>NUCLEOTIDE SEQUENCE</scope>
</reference>
<organism evidence="1">
    <name type="scientific">Anguilla anguilla</name>
    <name type="common">European freshwater eel</name>
    <name type="synonym">Muraena anguilla</name>
    <dbReference type="NCBI Taxonomy" id="7936"/>
    <lineage>
        <taxon>Eukaryota</taxon>
        <taxon>Metazoa</taxon>
        <taxon>Chordata</taxon>
        <taxon>Craniata</taxon>
        <taxon>Vertebrata</taxon>
        <taxon>Euteleostomi</taxon>
        <taxon>Actinopterygii</taxon>
        <taxon>Neopterygii</taxon>
        <taxon>Teleostei</taxon>
        <taxon>Anguilliformes</taxon>
        <taxon>Anguillidae</taxon>
        <taxon>Anguilla</taxon>
    </lineage>
</organism>
<proteinExistence type="predicted"/>
<reference evidence="1" key="1">
    <citation type="submission" date="2014-11" db="EMBL/GenBank/DDBJ databases">
        <authorList>
            <person name="Amaro Gonzalez C."/>
        </authorList>
    </citation>
    <scope>NUCLEOTIDE SEQUENCE</scope>
</reference>
<protein>
    <submittedName>
        <fullName evidence="1">Uncharacterized protein</fullName>
    </submittedName>
</protein>
<accession>A0A0E9UQE7</accession>
<evidence type="ECO:0000313" key="1">
    <source>
        <dbReference type="EMBL" id="JAH67188.1"/>
    </source>
</evidence>